<reference evidence="21 22" key="1">
    <citation type="journal article" date="2020" name="Nature">
        <title>Six reference-quality genomes reveal evolution of bat adaptations.</title>
        <authorList>
            <person name="Jebb D."/>
            <person name="Huang Z."/>
            <person name="Pippel M."/>
            <person name="Hughes G.M."/>
            <person name="Lavrichenko K."/>
            <person name="Devanna P."/>
            <person name="Winkler S."/>
            <person name="Jermiin L.S."/>
            <person name="Skirmuntt E.C."/>
            <person name="Katzourakis A."/>
            <person name="Burkitt-Gray L."/>
            <person name="Ray D.A."/>
            <person name="Sullivan K.A.M."/>
            <person name="Roscito J.G."/>
            <person name="Kirilenko B.M."/>
            <person name="Davalos L.M."/>
            <person name="Corthals A.P."/>
            <person name="Power M.L."/>
            <person name="Jones G."/>
            <person name="Ransome R.D."/>
            <person name="Dechmann D.K.N."/>
            <person name="Locatelli A.G."/>
            <person name="Puechmaille S.J."/>
            <person name="Fedrigo O."/>
            <person name="Jarvis E.D."/>
            <person name="Hiller M."/>
            <person name="Vernes S.C."/>
            <person name="Myers E.W."/>
            <person name="Teeling E.C."/>
        </authorList>
    </citation>
    <scope>NUCLEOTIDE SEQUENCE [LARGE SCALE GENOMIC DNA]</scope>
    <source>
        <strain evidence="21">MRouAeg1</strain>
        <tissue evidence="21">Muscle</tissue>
    </source>
</reference>
<evidence type="ECO:0000256" key="8">
    <source>
        <dbReference type="ARBA" id="ARBA00022906"/>
    </source>
</evidence>
<evidence type="ECO:0000256" key="17">
    <source>
        <dbReference type="ARBA" id="ARBA00048349"/>
    </source>
</evidence>
<evidence type="ECO:0000256" key="19">
    <source>
        <dbReference type="SAM" id="Phobius"/>
    </source>
</evidence>
<dbReference type="AlphaFoldDB" id="A0A7J8FM15"/>
<dbReference type="GO" id="GO:0010043">
    <property type="term" value="P:response to zinc ion"/>
    <property type="evidence" value="ECO:0007669"/>
    <property type="project" value="TreeGrafter"/>
</dbReference>
<dbReference type="Proteomes" id="UP000593571">
    <property type="component" value="Unassembled WGS sequence"/>
</dbReference>
<feature type="transmembrane region" description="Helical" evidence="19">
    <location>
        <begin position="177"/>
        <end position="195"/>
    </location>
</feature>
<feature type="region of interest" description="Disordered" evidence="18">
    <location>
        <begin position="1"/>
        <end position="45"/>
    </location>
</feature>
<keyword evidence="5" id="KW-0771">Synaptosome</keyword>
<dbReference type="SUPFAM" id="SSF161111">
    <property type="entry name" value="Cation efflux protein transmembrane domain-like"/>
    <property type="match status" value="1"/>
</dbReference>
<keyword evidence="7" id="KW-0862">Zinc</keyword>
<evidence type="ECO:0000256" key="13">
    <source>
        <dbReference type="ARBA" id="ARBA00037129"/>
    </source>
</evidence>
<dbReference type="GO" id="GO:0043005">
    <property type="term" value="C:neuron projection"/>
    <property type="evidence" value="ECO:0007669"/>
    <property type="project" value="UniProtKB-KW"/>
</dbReference>
<dbReference type="InterPro" id="IPR027469">
    <property type="entry name" value="Cation_efflux_TMD_sf"/>
</dbReference>
<evidence type="ECO:0000256" key="15">
    <source>
        <dbReference type="ARBA" id="ARBA00042040"/>
    </source>
</evidence>
<dbReference type="PANTHER" id="PTHR11562:SF30">
    <property type="entry name" value="PROTON-COUPLED ZINC ANTIPORTER SLC30A3-RELATED"/>
    <property type="match status" value="1"/>
</dbReference>
<comment type="caution">
    <text evidence="21">The sequence shown here is derived from an EMBL/GenBank/DDBJ whole genome shotgun (WGS) entry which is preliminary data.</text>
</comment>
<evidence type="ECO:0000256" key="6">
    <source>
        <dbReference type="ARBA" id="ARBA00022692"/>
    </source>
</evidence>
<sequence length="257" mass="28059">MEPSPATGGSETTRLVSPRDRGGAGGGLRLKSLFTEPSEPVPEEPKPVEMPFHHCHRDPLPQPGLTPERLQAQRQLCAACAVCCVFMAGEVVGGYLAHSLAIMTDAAHLLADVGSMMASLFSLWLSTRPATRTMTFGWHRSETLGALASVVSLWMVTGILLYLAFIRLLHSDYHIEGGAMLLTASIAVCANLLYVPSSMEQAPRGAQAEGSSSRLREPALPSPDRHSNSHTVLSSLPWECQRRDWDRDLKFRVDRQC</sequence>
<keyword evidence="9 19" id="KW-1133">Transmembrane helix</keyword>
<evidence type="ECO:0000256" key="2">
    <source>
        <dbReference type="ARBA" id="ARBA00004155"/>
    </source>
</evidence>
<keyword evidence="8" id="KW-0406">Ion transport</keyword>
<keyword evidence="8" id="KW-0813">Transport</keyword>
<keyword evidence="22" id="KW-1185">Reference proteome</keyword>
<evidence type="ECO:0000259" key="20">
    <source>
        <dbReference type="Pfam" id="PF01545"/>
    </source>
</evidence>
<accession>A0A7J8FM15</accession>
<comment type="similarity">
    <text evidence="3">Belongs to the cation diffusion facilitator (CDF) transporter (TC 2.A.4) family. SLC30A subfamily.</text>
</comment>
<dbReference type="Gene3D" id="1.20.1510.10">
    <property type="entry name" value="Cation efflux protein transmembrane domain"/>
    <property type="match status" value="1"/>
</dbReference>
<dbReference type="EMBL" id="JACASE010000007">
    <property type="protein sequence ID" value="KAF6448803.1"/>
    <property type="molecule type" value="Genomic_DNA"/>
</dbReference>
<evidence type="ECO:0000256" key="3">
    <source>
        <dbReference type="ARBA" id="ARBA00008873"/>
    </source>
</evidence>
<evidence type="ECO:0000256" key="16">
    <source>
        <dbReference type="ARBA" id="ARBA00042216"/>
    </source>
</evidence>
<dbReference type="InterPro" id="IPR002524">
    <property type="entry name" value="Cation_efflux"/>
</dbReference>
<name>A0A7J8FM15_ROUAE</name>
<proteinExistence type="inferred from homology"/>
<dbReference type="PANTHER" id="PTHR11562">
    <property type="entry name" value="CATION EFFLUX PROTEIN/ ZINC TRANSPORTER"/>
    <property type="match status" value="1"/>
</dbReference>
<evidence type="ECO:0000256" key="1">
    <source>
        <dbReference type="ARBA" id="ARBA00004107"/>
    </source>
</evidence>
<evidence type="ECO:0000256" key="12">
    <source>
        <dbReference type="ARBA" id="ARBA00034102"/>
    </source>
</evidence>
<evidence type="ECO:0000256" key="14">
    <source>
        <dbReference type="ARBA" id="ARBA00040652"/>
    </source>
</evidence>
<evidence type="ECO:0000256" key="18">
    <source>
        <dbReference type="SAM" id="MobiDB-lite"/>
    </source>
</evidence>
<comment type="subcellular location">
    <subcellularLocation>
        <location evidence="1">Late endosome membrane</location>
        <topology evidence="1">Multi-pass membrane protein</topology>
    </subcellularLocation>
    <subcellularLocation>
        <location evidence="2">Lysosome membrane</location>
        <topology evidence="2">Multi-pass membrane protein</topology>
    </subcellularLocation>
    <subcellularLocation>
        <location evidence="12">Synapse</location>
        <location evidence="12">Synaptosome</location>
    </subcellularLocation>
</comment>
<evidence type="ECO:0000256" key="9">
    <source>
        <dbReference type="ARBA" id="ARBA00022989"/>
    </source>
</evidence>
<feature type="domain" description="Cation efflux protein transmembrane" evidence="20">
    <location>
        <begin position="78"/>
        <end position="194"/>
    </location>
</feature>
<dbReference type="GO" id="GO:0031902">
    <property type="term" value="C:late endosome membrane"/>
    <property type="evidence" value="ECO:0007669"/>
    <property type="project" value="UniProtKB-SubCell"/>
</dbReference>
<comment type="function">
    <text evidence="13">Probable proton-coupled zinc ion antiporter mediating the import of zinc from cytoplasm into synaptic vesicles and participating to cellular zinc ion homeostasis in the brain.</text>
</comment>
<evidence type="ECO:0000313" key="22">
    <source>
        <dbReference type="Proteomes" id="UP000593571"/>
    </source>
</evidence>
<feature type="transmembrane region" description="Helical" evidence="19">
    <location>
        <begin position="146"/>
        <end position="165"/>
    </location>
</feature>
<dbReference type="GO" id="GO:0045202">
    <property type="term" value="C:synapse"/>
    <property type="evidence" value="ECO:0007669"/>
    <property type="project" value="UniProtKB-SubCell"/>
</dbReference>
<dbReference type="Pfam" id="PF01545">
    <property type="entry name" value="Cation_efflux"/>
    <property type="match status" value="1"/>
</dbReference>
<gene>
    <name evidence="21" type="ORF">HJG63_017829</name>
</gene>
<dbReference type="GO" id="GO:0005385">
    <property type="term" value="F:zinc ion transmembrane transporter activity"/>
    <property type="evidence" value="ECO:0007669"/>
    <property type="project" value="TreeGrafter"/>
</dbReference>
<keyword evidence="8" id="KW-0864">Zinc transport</keyword>
<dbReference type="GO" id="GO:0005765">
    <property type="term" value="C:lysosomal membrane"/>
    <property type="evidence" value="ECO:0007669"/>
    <property type="project" value="UniProtKB-SubCell"/>
</dbReference>
<keyword evidence="6 19" id="KW-0812">Transmembrane</keyword>
<keyword evidence="5" id="KW-0770">Synapse</keyword>
<keyword evidence="10 19" id="KW-0472">Membrane</keyword>
<feature type="region of interest" description="Disordered" evidence="18">
    <location>
        <begin position="205"/>
        <end position="231"/>
    </location>
</feature>
<feature type="transmembrane region" description="Helical" evidence="19">
    <location>
        <begin position="106"/>
        <end position="125"/>
    </location>
</feature>
<keyword evidence="11" id="KW-0458">Lysosome</keyword>
<keyword evidence="4" id="KW-0050">Antiport</keyword>
<evidence type="ECO:0000256" key="11">
    <source>
        <dbReference type="ARBA" id="ARBA00023228"/>
    </source>
</evidence>
<dbReference type="GO" id="GO:0005886">
    <property type="term" value="C:plasma membrane"/>
    <property type="evidence" value="ECO:0007669"/>
    <property type="project" value="TreeGrafter"/>
</dbReference>
<evidence type="ECO:0000313" key="21">
    <source>
        <dbReference type="EMBL" id="KAF6448803.1"/>
    </source>
</evidence>
<feature type="transmembrane region" description="Helical" evidence="19">
    <location>
        <begin position="76"/>
        <end position="100"/>
    </location>
</feature>
<protein>
    <recommendedName>
        <fullName evidence="14">Probable proton-coupled zinc antiporter SLC30A3</fullName>
    </recommendedName>
    <alternativeName>
        <fullName evidence="16">Solute carrier family 30 member 3</fullName>
    </alternativeName>
    <alternativeName>
        <fullName evidence="15">Zinc transporter 3</fullName>
    </alternativeName>
</protein>
<evidence type="ECO:0000256" key="7">
    <source>
        <dbReference type="ARBA" id="ARBA00022833"/>
    </source>
</evidence>
<evidence type="ECO:0000256" key="10">
    <source>
        <dbReference type="ARBA" id="ARBA00023136"/>
    </source>
</evidence>
<dbReference type="InterPro" id="IPR058533">
    <property type="entry name" value="Cation_efflux_TM"/>
</dbReference>
<comment type="catalytic activity">
    <reaction evidence="17">
        <text>Zn(2+)(in) + 2 H(+)(out) = Zn(2+)(out) + 2 H(+)(in)</text>
        <dbReference type="Rhea" id="RHEA:72627"/>
        <dbReference type="ChEBI" id="CHEBI:15378"/>
        <dbReference type="ChEBI" id="CHEBI:29105"/>
    </reaction>
</comment>
<organism evidence="21 22">
    <name type="scientific">Rousettus aegyptiacus</name>
    <name type="common">Egyptian fruit bat</name>
    <name type="synonym">Pteropus aegyptiacus</name>
    <dbReference type="NCBI Taxonomy" id="9407"/>
    <lineage>
        <taxon>Eukaryota</taxon>
        <taxon>Metazoa</taxon>
        <taxon>Chordata</taxon>
        <taxon>Craniata</taxon>
        <taxon>Vertebrata</taxon>
        <taxon>Euteleostomi</taxon>
        <taxon>Mammalia</taxon>
        <taxon>Eutheria</taxon>
        <taxon>Laurasiatheria</taxon>
        <taxon>Chiroptera</taxon>
        <taxon>Yinpterochiroptera</taxon>
        <taxon>Pteropodoidea</taxon>
        <taxon>Pteropodidae</taxon>
        <taxon>Rousettinae</taxon>
        <taxon>Rousettus</taxon>
    </lineage>
</organism>
<evidence type="ECO:0000256" key="4">
    <source>
        <dbReference type="ARBA" id="ARBA00022449"/>
    </source>
</evidence>
<dbReference type="GO" id="GO:0015297">
    <property type="term" value="F:antiporter activity"/>
    <property type="evidence" value="ECO:0007669"/>
    <property type="project" value="UniProtKB-KW"/>
</dbReference>
<dbReference type="InterPro" id="IPR050681">
    <property type="entry name" value="CDF/SLC30A"/>
</dbReference>
<evidence type="ECO:0000256" key="5">
    <source>
        <dbReference type="ARBA" id="ARBA00022599"/>
    </source>
</evidence>
<dbReference type="NCBIfam" id="TIGR01297">
    <property type="entry name" value="CDF"/>
    <property type="match status" value="1"/>
</dbReference>